<accession>A0A7R9QN65</accession>
<dbReference type="Proteomes" id="UP000728032">
    <property type="component" value="Unassembled WGS sequence"/>
</dbReference>
<protein>
    <submittedName>
        <fullName evidence="3">Uncharacterized protein</fullName>
    </submittedName>
</protein>
<evidence type="ECO:0000256" key="1">
    <source>
        <dbReference type="SAM" id="MobiDB-lite"/>
    </source>
</evidence>
<name>A0A7R9QN65_9ACAR</name>
<feature type="compositionally biased region" description="Low complexity" evidence="1">
    <location>
        <begin position="190"/>
        <end position="199"/>
    </location>
</feature>
<keyword evidence="2" id="KW-0812">Transmembrane</keyword>
<keyword evidence="2" id="KW-1133">Transmembrane helix</keyword>
<reference evidence="3" key="1">
    <citation type="submission" date="2020-11" db="EMBL/GenBank/DDBJ databases">
        <authorList>
            <person name="Tran Van P."/>
        </authorList>
    </citation>
    <scope>NUCLEOTIDE SEQUENCE</scope>
</reference>
<feature type="compositionally biased region" description="Basic and acidic residues" evidence="1">
    <location>
        <begin position="151"/>
        <end position="164"/>
    </location>
</feature>
<keyword evidence="2" id="KW-0472">Membrane</keyword>
<evidence type="ECO:0000256" key="2">
    <source>
        <dbReference type="SAM" id="Phobius"/>
    </source>
</evidence>
<dbReference type="EMBL" id="CAJPVJ010005076">
    <property type="protein sequence ID" value="CAG2169205.1"/>
    <property type="molecule type" value="Genomic_DNA"/>
</dbReference>
<gene>
    <name evidence="3" type="ORF">ONB1V03_LOCUS8685</name>
</gene>
<evidence type="ECO:0000313" key="3">
    <source>
        <dbReference type="EMBL" id="CAD7652018.1"/>
    </source>
</evidence>
<proteinExistence type="predicted"/>
<keyword evidence="4" id="KW-1185">Reference proteome</keyword>
<feature type="region of interest" description="Disordered" evidence="1">
    <location>
        <begin position="151"/>
        <end position="199"/>
    </location>
</feature>
<evidence type="ECO:0000313" key="4">
    <source>
        <dbReference type="Proteomes" id="UP000728032"/>
    </source>
</evidence>
<dbReference type="AlphaFoldDB" id="A0A7R9QN65"/>
<sequence length="217" mass="23276">MVYIVAAEVRTDYKIGKYCALWIGILVMTQLMAPVAVAQILLGDTIRKAFNIPLNKPSTASIDTTFKPNDMTTPATTTNTSLYPTLMASTPASQAFDWSTFWLILSVFVGIGLLALLLAVTCEVRAGKPLSVQLVLQTMFCGFKFNFTRPDSKAKSDGSADKEGQPIAGNDAVDDNQPDVANAGSNQMHANASNQSAQGQGQAIHLKIFNNVNGTNQ</sequence>
<dbReference type="EMBL" id="OC919901">
    <property type="protein sequence ID" value="CAD7652018.1"/>
    <property type="molecule type" value="Genomic_DNA"/>
</dbReference>
<feature type="transmembrane region" description="Helical" evidence="2">
    <location>
        <begin position="20"/>
        <end position="42"/>
    </location>
</feature>
<organism evidence="3">
    <name type="scientific">Oppiella nova</name>
    <dbReference type="NCBI Taxonomy" id="334625"/>
    <lineage>
        <taxon>Eukaryota</taxon>
        <taxon>Metazoa</taxon>
        <taxon>Ecdysozoa</taxon>
        <taxon>Arthropoda</taxon>
        <taxon>Chelicerata</taxon>
        <taxon>Arachnida</taxon>
        <taxon>Acari</taxon>
        <taxon>Acariformes</taxon>
        <taxon>Sarcoptiformes</taxon>
        <taxon>Oribatida</taxon>
        <taxon>Brachypylina</taxon>
        <taxon>Oppioidea</taxon>
        <taxon>Oppiidae</taxon>
        <taxon>Oppiella</taxon>
    </lineage>
</organism>
<feature type="transmembrane region" description="Helical" evidence="2">
    <location>
        <begin position="101"/>
        <end position="120"/>
    </location>
</feature>